<dbReference type="OrthoDB" id="10555767at2759"/>
<evidence type="ECO:0000313" key="3">
    <source>
        <dbReference type="EMBL" id="CAD7657258.1"/>
    </source>
</evidence>
<sequence>MSVTATHILSTIALTCLMVGTGMSGEIGVPVLLWRQRDPHTSQSLAEGLVGAGGSTVQQLDAQAFADDYLSTADTVVAFVQNRLSLEQFSAGSSSDGHRQLESVRGLFTDAAVAPTVLTDVLEPTLALKRRHFRHEDPDNSDITIKNGDKVWIEMPGDSLVDNDRLIGELLSKIRENITKNTVFLITGRHNQFRSVDLEDRDEEDSRTKELKRVRRADPTPAPEDDPLLIKVGAVGQRCLYYYTT</sequence>
<name>A0A7R9QTL9_9ACAR</name>
<feature type="chain" id="PRO_5036211905" evidence="2">
    <location>
        <begin position="25"/>
        <end position="245"/>
    </location>
</feature>
<dbReference type="EMBL" id="CAJPVJ010012660">
    <property type="protein sequence ID" value="CAG2174444.1"/>
    <property type="molecule type" value="Genomic_DNA"/>
</dbReference>
<dbReference type="AlphaFoldDB" id="A0A7R9QTL9"/>
<evidence type="ECO:0000256" key="2">
    <source>
        <dbReference type="SAM" id="SignalP"/>
    </source>
</evidence>
<proteinExistence type="predicted"/>
<protein>
    <submittedName>
        <fullName evidence="3">Uncharacterized protein</fullName>
    </submittedName>
</protein>
<reference evidence="3" key="1">
    <citation type="submission" date="2020-11" db="EMBL/GenBank/DDBJ databases">
        <authorList>
            <person name="Tran Van P."/>
        </authorList>
    </citation>
    <scope>NUCLEOTIDE SEQUENCE</scope>
</reference>
<feature type="region of interest" description="Disordered" evidence="1">
    <location>
        <begin position="198"/>
        <end position="225"/>
    </location>
</feature>
<evidence type="ECO:0000256" key="1">
    <source>
        <dbReference type="SAM" id="MobiDB-lite"/>
    </source>
</evidence>
<feature type="signal peptide" evidence="2">
    <location>
        <begin position="1"/>
        <end position="24"/>
    </location>
</feature>
<dbReference type="EMBL" id="OC927485">
    <property type="protein sequence ID" value="CAD7657258.1"/>
    <property type="molecule type" value="Genomic_DNA"/>
</dbReference>
<keyword evidence="4" id="KW-1185">Reference proteome</keyword>
<gene>
    <name evidence="3" type="ORF">ONB1V03_LOCUS13888</name>
</gene>
<feature type="non-terminal residue" evidence="3">
    <location>
        <position position="1"/>
    </location>
</feature>
<dbReference type="Proteomes" id="UP000728032">
    <property type="component" value="Unassembled WGS sequence"/>
</dbReference>
<organism evidence="3">
    <name type="scientific">Oppiella nova</name>
    <dbReference type="NCBI Taxonomy" id="334625"/>
    <lineage>
        <taxon>Eukaryota</taxon>
        <taxon>Metazoa</taxon>
        <taxon>Ecdysozoa</taxon>
        <taxon>Arthropoda</taxon>
        <taxon>Chelicerata</taxon>
        <taxon>Arachnida</taxon>
        <taxon>Acari</taxon>
        <taxon>Acariformes</taxon>
        <taxon>Sarcoptiformes</taxon>
        <taxon>Oribatida</taxon>
        <taxon>Brachypylina</taxon>
        <taxon>Oppioidea</taxon>
        <taxon>Oppiidae</taxon>
        <taxon>Oppiella</taxon>
    </lineage>
</organism>
<accession>A0A7R9QTL9</accession>
<keyword evidence="2" id="KW-0732">Signal</keyword>
<evidence type="ECO:0000313" key="4">
    <source>
        <dbReference type="Proteomes" id="UP000728032"/>
    </source>
</evidence>